<dbReference type="EMBL" id="CP093313">
    <property type="protein sequence ID" value="UWZ85026.1"/>
    <property type="molecule type" value="Genomic_DNA"/>
</dbReference>
<dbReference type="Pfam" id="PF08570">
    <property type="entry name" value="DUF1761"/>
    <property type="match status" value="1"/>
</dbReference>
<accession>A0A9J7BTF2</accession>
<protein>
    <submittedName>
        <fullName evidence="2">DUF1761 domain-containing protein</fullName>
    </submittedName>
</protein>
<keyword evidence="1" id="KW-1133">Transmembrane helix</keyword>
<dbReference type="RefSeq" id="WP_260794534.1">
    <property type="nucleotide sequence ID" value="NZ_CP093313.1"/>
</dbReference>
<dbReference type="Proteomes" id="UP001059380">
    <property type="component" value="Chromosome"/>
</dbReference>
<keyword evidence="1" id="KW-0812">Transmembrane</keyword>
<feature type="transmembrane region" description="Helical" evidence="1">
    <location>
        <begin position="57"/>
        <end position="74"/>
    </location>
</feature>
<evidence type="ECO:0000313" key="2">
    <source>
        <dbReference type="EMBL" id="UWZ85026.1"/>
    </source>
</evidence>
<name>A0A9J7BTF2_9BACT</name>
<reference evidence="2" key="1">
    <citation type="submission" date="2021-04" db="EMBL/GenBank/DDBJ databases">
        <title>Phylogenetic analysis of Acidobacteriaceae.</title>
        <authorList>
            <person name="Qiu L."/>
            <person name="Zhang Q."/>
        </authorList>
    </citation>
    <scope>NUCLEOTIDE SEQUENCE</scope>
    <source>
        <strain evidence="2">DSM 25168</strain>
    </source>
</reference>
<dbReference type="InterPro" id="IPR013879">
    <property type="entry name" value="DUF1761"/>
</dbReference>
<evidence type="ECO:0000313" key="3">
    <source>
        <dbReference type="Proteomes" id="UP001059380"/>
    </source>
</evidence>
<sequence length="161" mass="18084">MTWFKHILLPVAVAVITAAVISAVWYSPLVFGNQWIALRSQALHVAPDSYIAPWKKAMEFLREVLVACVLLYFVRQLRITRLVSALNFGFWVWLGFPVSMLIGSSLWDNKPWALSLIHGGDWLVKMLAMSAMIVLTHRFTASRQTAAIQSLMRSPAGAARD</sequence>
<dbReference type="AlphaFoldDB" id="A0A9J7BTF2"/>
<proteinExistence type="predicted"/>
<gene>
    <name evidence="2" type="ORF">MOP44_03560</name>
</gene>
<dbReference type="KEGG" id="orp:MOP44_03560"/>
<feature type="transmembrane region" description="Helical" evidence="1">
    <location>
        <begin position="7"/>
        <end position="26"/>
    </location>
</feature>
<keyword evidence="1" id="KW-0472">Membrane</keyword>
<keyword evidence="3" id="KW-1185">Reference proteome</keyword>
<evidence type="ECO:0000256" key="1">
    <source>
        <dbReference type="SAM" id="Phobius"/>
    </source>
</evidence>
<organism evidence="2 3">
    <name type="scientific">Occallatibacter riparius</name>
    <dbReference type="NCBI Taxonomy" id="1002689"/>
    <lineage>
        <taxon>Bacteria</taxon>
        <taxon>Pseudomonadati</taxon>
        <taxon>Acidobacteriota</taxon>
        <taxon>Terriglobia</taxon>
        <taxon>Terriglobales</taxon>
        <taxon>Acidobacteriaceae</taxon>
        <taxon>Occallatibacter</taxon>
    </lineage>
</organism>
<feature type="transmembrane region" description="Helical" evidence="1">
    <location>
        <begin position="113"/>
        <end position="135"/>
    </location>
</feature>
<feature type="transmembrane region" description="Helical" evidence="1">
    <location>
        <begin position="86"/>
        <end position="107"/>
    </location>
</feature>